<sequence length="124" mass="14044">MSFKEQCEEILNSVDHSNFDSVEGAMSKILDLIEKNGSDSYINTAIEKAAELRDEARVLLKKERENIKKVANENGISLAEIGMKEESEKDDVEKIKVNKSEEEIRDINQENKVPQTEGKCCLLL</sequence>
<dbReference type="EMBL" id="JAPFFF010000009">
    <property type="protein sequence ID" value="KAK8881758.1"/>
    <property type="molecule type" value="Genomic_DNA"/>
</dbReference>
<proteinExistence type="predicted"/>
<keyword evidence="1" id="KW-0175">Coiled coil</keyword>
<dbReference type="Proteomes" id="UP001470230">
    <property type="component" value="Unassembled WGS sequence"/>
</dbReference>
<comment type="caution">
    <text evidence="2">The sequence shown here is derived from an EMBL/GenBank/DDBJ whole genome shotgun (WGS) entry which is preliminary data.</text>
</comment>
<evidence type="ECO:0000313" key="4">
    <source>
        <dbReference type="Proteomes" id="UP001470230"/>
    </source>
</evidence>
<evidence type="ECO:0000313" key="2">
    <source>
        <dbReference type="EMBL" id="KAK8834074.1"/>
    </source>
</evidence>
<dbReference type="EMBL" id="JAPFFF010000527">
    <property type="protein sequence ID" value="KAK8834074.1"/>
    <property type="molecule type" value="Genomic_DNA"/>
</dbReference>
<name>A0ABR2GJI0_9EUKA</name>
<evidence type="ECO:0000313" key="3">
    <source>
        <dbReference type="EMBL" id="KAK8881758.1"/>
    </source>
</evidence>
<keyword evidence="4" id="KW-1185">Reference proteome</keyword>
<evidence type="ECO:0000256" key="1">
    <source>
        <dbReference type="SAM" id="Coils"/>
    </source>
</evidence>
<organism evidence="2 4">
    <name type="scientific">Tritrichomonas musculus</name>
    <dbReference type="NCBI Taxonomy" id="1915356"/>
    <lineage>
        <taxon>Eukaryota</taxon>
        <taxon>Metamonada</taxon>
        <taxon>Parabasalia</taxon>
        <taxon>Tritrichomonadida</taxon>
        <taxon>Tritrichomonadidae</taxon>
        <taxon>Tritrichomonas</taxon>
    </lineage>
</organism>
<gene>
    <name evidence="2" type="ORF">M9Y10_036608</name>
    <name evidence="3" type="ORF">M9Y10_044394</name>
</gene>
<accession>A0ABR2GJI0</accession>
<reference evidence="2 4" key="1">
    <citation type="submission" date="2024-04" db="EMBL/GenBank/DDBJ databases">
        <title>Tritrichomonas musculus Genome.</title>
        <authorList>
            <person name="Alves-Ferreira E."/>
            <person name="Grigg M."/>
            <person name="Lorenzi H."/>
            <person name="Galac M."/>
        </authorList>
    </citation>
    <scope>NUCLEOTIDE SEQUENCE [LARGE SCALE GENOMIC DNA]</scope>
    <source>
        <strain evidence="2 4">EAF2021</strain>
    </source>
</reference>
<protein>
    <submittedName>
        <fullName evidence="2">Uncharacterized protein</fullName>
    </submittedName>
</protein>
<feature type="coiled-coil region" evidence="1">
    <location>
        <begin position="42"/>
        <end position="73"/>
    </location>
</feature>